<proteinExistence type="predicted"/>
<dbReference type="KEGG" id="llh:I41_33380"/>
<dbReference type="EMBL" id="CP036339">
    <property type="protein sequence ID" value="QDT74143.1"/>
    <property type="molecule type" value="Genomic_DNA"/>
</dbReference>
<dbReference type="Proteomes" id="UP000317909">
    <property type="component" value="Chromosome"/>
</dbReference>
<evidence type="ECO:0000313" key="1">
    <source>
        <dbReference type="EMBL" id="QDT74143.1"/>
    </source>
</evidence>
<sequence length="35" mass="3745">MLGSTSLTAWLAGRALPLHYFKSCQLVTAIPNGVK</sequence>
<organism evidence="1 2">
    <name type="scientific">Lacipirellula limnantheis</name>
    <dbReference type="NCBI Taxonomy" id="2528024"/>
    <lineage>
        <taxon>Bacteria</taxon>
        <taxon>Pseudomonadati</taxon>
        <taxon>Planctomycetota</taxon>
        <taxon>Planctomycetia</taxon>
        <taxon>Pirellulales</taxon>
        <taxon>Lacipirellulaceae</taxon>
        <taxon>Lacipirellula</taxon>
    </lineage>
</organism>
<name>A0A517U0K7_9BACT</name>
<keyword evidence="2" id="KW-1185">Reference proteome</keyword>
<gene>
    <name evidence="1" type="ORF">I41_33380</name>
</gene>
<protein>
    <submittedName>
        <fullName evidence="1">Uncharacterized protein</fullName>
    </submittedName>
</protein>
<accession>A0A517U0K7</accession>
<reference evidence="1 2" key="1">
    <citation type="submission" date="2019-02" db="EMBL/GenBank/DDBJ databases">
        <title>Deep-cultivation of Planctomycetes and their phenomic and genomic characterization uncovers novel biology.</title>
        <authorList>
            <person name="Wiegand S."/>
            <person name="Jogler M."/>
            <person name="Boedeker C."/>
            <person name="Pinto D."/>
            <person name="Vollmers J."/>
            <person name="Rivas-Marin E."/>
            <person name="Kohn T."/>
            <person name="Peeters S.H."/>
            <person name="Heuer A."/>
            <person name="Rast P."/>
            <person name="Oberbeckmann S."/>
            <person name="Bunk B."/>
            <person name="Jeske O."/>
            <person name="Meyerdierks A."/>
            <person name="Storesund J.E."/>
            <person name="Kallscheuer N."/>
            <person name="Luecker S."/>
            <person name="Lage O.M."/>
            <person name="Pohl T."/>
            <person name="Merkel B.J."/>
            <person name="Hornburger P."/>
            <person name="Mueller R.-W."/>
            <person name="Bruemmer F."/>
            <person name="Labrenz M."/>
            <person name="Spormann A.M."/>
            <person name="Op den Camp H."/>
            <person name="Overmann J."/>
            <person name="Amann R."/>
            <person name="Jetten M.S.M."/>
            <person name="Mascher T."/>
            <person name="Medema M.H."/>
            <person name="Devos D.P."/>
            <person name="Kaster A.-K."/>
            <person name="Ovreas L."/>
            <person name="Rohde M."/>
            <person name="Galperin M.Y."/>
            <person name="Jogler C."/>
        </authorList>
    </citation>
    <scope>NUCLEOTIDE SEQUENCE [LARGE SCALE GENOMIC DNA]</scope>
    <source>
        <strain evidence="1 2">I41</strain>
    </source>
</reference>
<dbReference type="AlphaFoldDB" id="A0A517U0K7"/>
<evidence type="ECO:0000313" key="2">
    <source>
        <dbReference type="Proteomes" id="UP000317909"/>
    </source>
</evidence>